<protein>
    <recommendedName>
        <fullName evidence="11">Digalactosyldiacylglycerol synthase</fullName>
    </recommendedName>
</protein>
<dbReference type="Proteomes" id="UP000693970">
    <property type="component" value="Unassembled WGS sequence"/>
</dbReference>
<proteinExistence type="inferred from homology"/>
<evidence type="ECO:0000256" key="5">
    <source>
        <dbReference type="ARBA" id="ARBA00022640"/>
    </source>
</evidence>
<feature type="compositionally biased region" description="Acidic residues" evidence="8">
    <location>
        <begin position="168"/>
        <end position="177"/>
    </location>
</feature>
<evidence type="ECO:0000256" key="3">
    <source>
        <dbReference type="ARBA" id="ARBA00009481"/>
    </source>
</evidence>
<comment type="caution">
    <text evidence="9">The sequence shown here is derived from an EMBL/GenBank/DDBJ whole genome shotgun (WGS) entry which is preliminary data.</text>
</comment>
<keyword evidence="6" id="KW-0808">Transferase</keyword>
<keyword evidence="4" id="KW-0150">Chloroplast</keyword>
<feature type="region of interest" description="Disordered" evidence="8">
    <location>
        <begin position="330"/>
        <end position="353"/>
    </location>
</feature>
<evidence type="ECO:0000313" key="10">
    <source>
        <dbReference type="Proteomes" id="UP000693970"/>
    </source>
</evidence>
<feature type="region of interest" description="Disordered" evidence="8">
    <location>
        <begin position="93"/>
        <end position="191"/>
    </location>
</feature>
<sequence>MGNNVSSPPDVIKEELLIVMKEEQVSDTNNCNSSDDSSSCASYTEFHDALQYLSSSPQNHQRRRWNTLEDWNECFRLPIFQKRQGPLRMLQDDSEGVYRDDDDKDNNEDHDDLSNSRNNILSSSCWPKNSSPSSLRRRSSSRRSSYKSSSSSSRNSGNGMETKLDDTVNFEETDVYDSQEPVYDNDTSEDEEEYTCSPAAYLYKRSSSKSSQVTTTTGPISSALETSTRRFYYCYPSASTSSLSRCKSAISQTSSSLPLFLDERNIDWEFTQEELDMFDGDEPTEASNLRLPRRYWIVTTAALPWMTGTAVNPLLRAAYLSQRNRRLMQEEQRCEETQPEDDDESFDTSANSTVTSSTVTLVLPWLEDPGDREKLYGPAWALPDKSCDDQEAYIRQWLATSAHLPLEAAPPSEGGIAIQWYPARYHAALSSIFALGDLCEMIPTSPDETYQEATTRSQKSNMICILEEPEHVNFYRAPGRESWRDRFGHVIGIVHTNYKAYAQNHYSGILTGPLVGALSSLMVRAYCDKVVKLSPVLQTYAPGKEVISNVHGIRQEFFRVPLASPAAASSTRAQCYFIGKLLWAKGMDKLLSLEAHFRKKTGKYFDIDIVGSGPEQTEIERSFLGIQQSRNEARDVRSSTPSKEKNPIHWRYFRQPIPARFLGRRDHAEVGPNYSIFVNPSITEVLCTTTAEAIAMGKWVIIPRHSSNEFFLQFPNCLQYNNKNEFVDLLQYALTNPVKDVLERCKNNLSDRSQFYAPLTWETATERLIDCAYLSKREARRRDRLTLHKEDRSIQEWHYTLGNGKSGDVLRKVLGGGPVAEQSTYKRLSSNLSTSSSVPSLIVAT</sequence>
<dbReference type="InterPro" id="IPR044525">
    <property type="entry name" value="DGDG1/2"/>
</dbReference>
<evidence type="ECO:0000313" key="9">
    <source>
        <dbReference type="EMBL" id="KAG7347689.1"/>
    </source>
</evidence>
<feature type="compositionally biased region" description="Low complexity" evidence="8">
    <location>
        <begin position="146"/>
        <end position="156"/>
    </location>
</feature>
<evidence type="ECO:0000256" key="2">
    <source>
        <dbReference type="ARBA" id="ARBA00004370"/>
    </source>
</evidence>
<feature type="compositionally biased region" description="Acidic residues" evidence="8">
    <location>
        <begin position="337"/>
        <end position="346"/>
    </location>
</feature>
<dbReference type="GO" id="GO:0009507">
    <property type="term" value="C:chloroplast"/>
    <property type="evidence" value="ECO:0007669"/>
    <property type="project" value="UniProtKB-SubCell"/>
</dbReference>
<accession>A0A9K3KPU4</accession>
<comment type="similarity">
    <text evidence="3">Belongs to the glycosyltransferase group 1 family. Glycosyltransferase 4 subfamily.</text>
</comment>
<evidence type="ECO:0008006" key="11">
    <source>
        <dbReference type="Google" id="ProtNLM"/>
    </source>
</evidence>
<organism evidence="9 10">
    <name type="scientific">Nitzschia inconspicua</name>
    <dbReference type="NCBI Taxonomy" id="303405"/>
    <lineage>
        <taxon>Eukaryota</taxon>
        <taxon>Sar</taxon>
        <taxon>Stramenopiles</taxon>
        <taxon>Ochrophyta</taxon>
        <taxon>Bacillariophyta</taxon>
        <taxon>Bacillariophyceae</taxon>
        <taxon>Bacillariophycidae</taxon>
        <taxon>Bacillariales</taxon>
        <taxon>Bacillariaceae</taxon>
        <taxon>Nitzschia</taxon>
    </lineage>
</organism>
<dbReference type="GO" id="GO:0046481">
    <property type="term" value="F:digalactosyldiacylglycerol synthase activity"/>
    <property type="evidence" value="ECO:0007669"/>
    <property type="project" value="InterPro"/>
</dbReference>
<dbReference type="PANTHER" id="PTHR46132">
    <property type="entry name" value="DIGALACTOSYLDIACYLGLYCEROL SYNTHASE 2, CHLOROPLASTIC"/>
    <property type="match status" value="1"/>
</dbReference>
<dbReference type="OrthoDB" id="44480at2759"/>
<evidence type="ECO:0000256" key="6">
    <source>
        <dbReference type="ARBA" id="ARBA00022679"/>
    </source>
</evidence>
<keyword evidence="7" id="KW-0472">Membrane</keyword>
<feature type="compositionally biased region" description="Low complexity" evidence="8">
    <location>
        <begin position="115"/>
        <end position="134"/>
    </location>
</feature>
<evidence type="ECO:0000256" key="4">
    <source>
        <dbReference type="ARBA" id="ARBA00022528"/>
    </source>
</evidence>
<comment type="subcellular location">
    <subcellularLocation>
        <location evidence="2">Membrane</location>
    </subcellularLocation>
    <subcellularLocation>
        <location evidence="1">Plastid</location>
        <location evidence="1">Chloroplast</location>
    </subcellularLocation>
</comment>
<feature type="compositionally biased region" description="Basic residues" evidence="8">
    <location>
        <begin position="135"/>
        <end position="145"/>
    </location>
</feature>
<reference evidence="9" key="1">
    <citation type="journal article" date="2021" name="Sci. Rep.">
        <title>Diploid genomic architecture of Nitzschia inconspicua, an elite biomass production diatom.</title>
        <authorList>
            <person name="Oliver A."/>
            <person name="Podell S."/>
            <person name="Pinowska A."/>
            <person name="Traller J.C."/>
            <person name="Smith S.R."/>
            <person name="McClure R."/>
            <person name="Beliaev A."/>
            <person name="Bohutskyi P."/>
            <person name="Hill E.A."/>
            <person name="Rabines A."/>
            <person name="Zheng H."/>
            <person name="Allen L.Z."/>
            <person name="Kuo A."/>
            <person name="Grigoriev I.V."/>
            <person name="Allen A.E."/>
            <person name="Hazlebeck D."/>
            <person name="Allen E.E."/>
        </authorList>
    </citation>
    <scope>NUCLEOTIDE SEQUENCE</scope>
    <source>
        <strain evidence="9">Hildebrandi</strain>
    </source>
</reference>
<dbReference type="GO" id="GO:0016020">
    <property type="term" value="C:membrane"/>
    <property type="evidence" value="ECO:0007669"/>
    <property type="project" value="UniProtKB-SubCell"/>
</dbReference>
<reference evidence="9" key="2">
    <citation type="submission" date="2021-04" db="EMBL/GenBank/DDBJ databases">
        <authorList>
            <person name="Podell S."/>
        </authorList>
    </citation>
    <scope>NUCLEOTIDE SEQUENCE</scope>
    <source>
        <strain evidence="9">Hildebrandi</strain>
    </source>
</reference>
<keyword evidence="5" id="KW-0934">Plastid</keyword>
<gene>
    <name evidence="9" type="ORF">IV203_016394</name>
</gene>
<dbReference type="EMBL" id="JAGRRH010000020">
    <property type="protein sequence ID" value="KAG7347689.1"/>
    <property type="molecule type" value="Genomic_DNA"/>
</dbReference>
<evidence type="ECO:0000256" key="1">
    <source>
        <dbReference type="ARBA" id="ARBA00004229"/>
    </source>
</evidence>
<dbReference type="PANTHER" id="PTHR46132:SF1">
    <property type="entry name" value="DIGALACTOSYLDIACYLGLYCEROL SYNTHASE 2, CHLOROPLASTIC"/>
    <property type="match status" value="1"/>
</dbReference>
<name>A0A9K3KPU4_9STRA</name>
<evidence type="ECO:0000256" key="7">
    <source>
        <dbReference type="ARBA" id="ARBA00023136"/>
    </source>
</evidence>
<dbReference type="CDD" id="cd01635">
    <property type="entry name" value="Glycosyltransferase_GTB-type"/>
    <property type="match status" value="1"/>
</dbReference>
<keyword evidence="10" id="KW-1185">Reference proteome</keyword>
<dbReference type="AlphaFoldDB" id="A0A9K3KPU4"/>
<evidence type="ECO:0000256" key="8">
    <source>
        <dbReference type="SAM" id="MobiDB-lite"/>
    </source>
</evidence>
<feature type="compositionally biased region" description="Acidic residues" evidence="8">
    <location>
        <begin position="102"/>
        <end position="111"/>
    </location>
</feature>